<evidence type="ECO:0000259" key="2">
    <source>
        <dbReference type="PROSITE" id="PS50994"/>
    </source>
</evidence>
<dbReference type="PROSITE" id="PS50994">
    <property type="entry name" value="INTEGRASE"/>
    <property type="match status" value="1"/>
</dbReference>
<gene>
    <name evidence="3" type="ORF">PQG45_07540</name>
    <name evidence="4" type="ORF">PQG45_07555</name>
    <name evidence="5" type="ORF">PQG45_09670</name>
</gene>
<dbReference type="InterPro" id="IPR025948">
    <property type="entry name" value="HTH-like_dom"/>
</dbReference>
<dbReference type="InterPro" id="IPR036397">
    <property type="entry name" value="RNaseH_sf"/>
</dbReference>
<name>A0ABU3TSU8_9BACT</name>
<evidence type="ECO:0000313" key="4">
    <source>
        <dbReference type="EMBL" id="MDU0808887.1"/>
    </source>
</evidence>
<dbReference type="SUPFAM" id="SSF53098">
    <property type="entry name" value="Ribonuclease H-like"/>
    <property type="match status" value="1"/>
</dbReference>
<comment type="caution">
    <text evidence="3">The sequence shown here is derived from an EMBL/GenBank/DDBJ whole genome shotgun (WGS) entry which is preliminary data.</text>
</comment>
<keyword evidence="1" id="KW-0175">Coiled coil</keyword>
<dbReference type="PANTHER" id="PTHR47515">
    <property type="entry name" value="LOW CALCIUM RESPONSE LOCUS PROTEIN T"/>
    <property type="match status" value="1"/>
</dbReference>
<sequence length="335" mass="39793">MIVSQYIQQAPTRMLLSWSNLPSSVYYYKSTGGKPGVKASSHTWKQDGEKVENQIVIEQIKDILSQEFCCYGYENVTGELRKLDYYINKKKVYRLMDEHNLLLGKVIRTSGKRKFVQHRKIQASYPMEYLCLDIKYVYVHGEKRNFYLLTIIDVFSRKIVDQIFQKSIKQIDVINAFRRINNEYGIKGVTIRNDNGSQFIANNVKQYLRTAEANQEFTHIATPEENSYIEAFHSIIQREVIERYEFTGFYDAKQTIFAHTIWYNTRRFHKAIKMTPIEKWEQNIHITNQKRLEQNLSENQNENVDDLNQNYKYFRQNLNPKTNNYYTTLSTNVSK</sequence>
<dbReference type="Pfam" id="PF13276">
    <property type="entry name" value="HTH_21"/>
    <property type="match status" value="1"/>
</dbReference>
<dbReference type="InterPro" id="IPR048020">
    <property type="entry name" value="Transpos_IS3"/>
</dbReference>
<protein>
    <submittedName>
        <fullName evidence="3">IS3 family transposase</fullName>
    </submittedName>
</protein>
<dbReference type="EMBL" id="JAVNWW010000003">
    <property type="protein sequence ID" value="MDU0808887.1"/>
    <property type="molecule type" value="Genomic_DNA"/>
</dbReference>
<dbReference type="PANTHER" id="PTHR47515:SF2">
    <property type="entry name" value="INTEGRASE CORE DOMAIN PROTEIN"/>
    <property type="match status" value="1"/>
</dbReference>
<dbReference type="NCBIfam" id="NF033516">
    <property type="entry name" value="transpos_IS3"/>
    <property type="match status" value="1"/>
</dbReference>
<evidence type="ECO:0000313" key="5">
    <source>
        <dbReference type="EMBL" id="MDU0809302.1"/>
    </source>
</evidence>
<dbReference type="EMBL" id="JAVNWW010000004">
    <property type="protein sequence ID" value="MDU0809302.1"/>
    <property type="molecule type" value="Genomic_DNA"/>
</dbReference>
<dbReference type="EMBL" id="JAVNWW010000002">
    <property type="protein sequence ID" value="MDU0808884.1"/>
    <property type="molecule type" value="Genomic_DNA"/>
</dbReference>
<feature type="domain" description="Integrase catalytic" evidence="2">
    <location>
        <begin position="122"/>
        <end position="284"/>
    </location>
</feature>
<dbReference type="Pfam" id="PF00665">
    <property type="entry name" value="rve"/>
    <property type="match status" value="1"/>
</dbReference>
<feature type="coiled-coil region" evidence="1">
    <location>
        <begin position="290"/>
        <end position="317"/>
    </location>
</feature>
<accession>A0ABU3TSU8</accession>
<organism evidence="3 6">
    <name type="scientific">Aquirufa regiilacus</name>
    <dbReference type="NCBI Taxonomy" id="3024868"/>
    <lineage>
        <taxon>Bacteria</taxon>
        <taxon>Pseudomonadati</taxon>
        <taxon>Bacteroidota</taxon>
        <taxon>Cytophagia</taxon>
        <taxon>Cytophagales</taxon>
        <taxon>Flectobacillaceae</taxon>
        <taxon>Aquirufa</taxon>
    </lineage>
</organism>
<dbReference type="Gene3D" id="3.30.420.10">
    <property type="entry name" value="Ribonuclease H-like superfamily/Ribonuclease H"/>
    <property type="match status" value="1"/>
</dbReference>
<evidence type="ECO:0000256" key="1">
    <source>
        <dbReference type="SAM" id="Coils"/>
    </source>
</evidence>
<keyword evidence="6" id="KW-1185">Reference proteome</keyword>
<reference evidence="3 6" key="1">
    <citation type="submission" date="2023-09" db="EMBL/GenBank/DDBJ databases">
        <title>Aquirufa genomes.</title>
        <authorList>
            <person name="Pitt A."/>
        </authorList>
    </citation>
    <scope>NUCLEOTIDE SEQUENCE [LARGE SCALE GENOMIC DNA]</scope>
    <source>
        <strain evidence="3 6">LEOWEIH-7C</strain>
    </source>
</reference>
<proteinExistence type="predicted"/>
<dbReference type="InterPro" id="IPR001584">
    <property type="entry name" value="Integrase_cat-core"/>
</dbReference>
<evidence type="ECO:0000313" key="3">
    <source>
        <dbReference type="EMBL" id="MDU0808884.1"/>
    </source>
</evidence>
<evidence type="ECO:0000313" key="6">
    <source>
        <dbReference type="Proteomes" id="UP001249959"/>
    </source>
</evidence>
<dbReference type="InterPro" id="IPR012337">
    <property type="entry name" value="RNaseH-like_sf"/>
</dbReference>
<dbReference type="Proteomes" id="UP001249959">
    <property type="component" value="Unassembled WGS sequence"/>
</dbReference>
<dbReference type="RefSeq" id="WP_236633171.1">
    <property type="nucleotide sequence ID" value="NZ_JARDXH010000001.1"/>
</dbReference>